<dbReference type="GO" id="GO:0019305">
    <property type="term" value="P:dTDP-rhamnose biosynthetic process"/>
    <property type="evidence" value="ECO:0007669"/>
    <property type="project" value="UniProtKB-UniRule"/>
</dbReference>
<comment type="function">
    <text evidence="2 7">Catalyzes the epimerization of the C3' and C5'positions of dTDP-6-deoxy-D-xylo-4-hexulose, forming dTDP-6-deoxy-L-lyxo-4-hexulose.</text>
</comment>
<comment type="pathway">
    <text evidence="7">Carbohydrate biosynthesis; dTDP-L-rhamnose biosynthesis.</text>
</comment>
<evidence type="ECO:0000256" key="6">
    <source>
        <dbReference type="PIRSR" id="PIRSR600888-3"/>
    </source>
</evidence>
<keyword evidence="9" id="KW-1185">Reference proteome</keyword>
<gene>
    <name evidence="8" type="ORF">SAMN05421720_105104</name>
</gene>
<dbReference type="NCBIfam" id="TIGR01221">
    <property type="entry name" value="rmlC"/>
    <property type="match status" value="1"/>
</dbReference>
<evidence type="ECO:0000256" key="5">
    <source>
        <dbReference type="PIRSR" id="PIRSR600888-1"/>
    </source>
</evidence>
<dbReference type="UniPathway" id="UPA00124"/>
<organism evidence="8 9">
    <name type="scientific">Rhodospira trueperi</name>
    <dbReference type="NCBI Taxonomy" id="69960"/>
    <lineage>
        <taxon>Bacteria</taxon>
        <taxon>Pseudomonadati</taxon>
        <taxon>Pseudomonadota</taxon>
        <taxon>Alphaproteobacteria</taxon>
        <taxon>Rhodospirillales</taxon>
        <taxon>Rhodospirillaceae</taxon>
        <taxon>Rhodospira</taxon>
    </lineage>
</organism>
<dbReference type="STRING" id="69960.SAMN05421720_105104"/>
<dbReference type="OrthoDB" id="9800680at2"/>
<evidence type="ECO:0000256" key="4">
    <source>
        <dbReference type="ARBA" id="ARBA00019595"/>
    </source>
</evidence>
<dbReference type="CDD" id="cd00438">
    <property type="entry name" value="cupin_RmlC"/>
    <property type="match status" value="1"/>
</dbReference>
<evidence type="ECO:0000313" key="8">
    <source>
        <dbReference type="EMBL" id="SDE28409.1"/>
    </source>
</evidence>
<evidence type="ECO:0000256" key="7">
    <source>
        <dbReference type="RuleBase" id="RU364069"/>
    </source>
</evidence>
<dbReference type="GO" id="GO:0005829">
    <property type="term" value="C:cytosol"/>
    <property type="evidence" value="ECO:0007669"/>
    <property type="project" value="TreeGrafter"/>
</dbReference>
<protein>
    <recommendedName>
        <fullName evidence="4 7">dTDP-4-dehydrorhamnose 3,5-epimerase</fullName>
        <ecNumber evidence="3 7">5.1.3.13</ecNumber>
    </recommendedName>
    <alternativeName>
        <fullName evidence="7">Thymidine diphospho-4-keto-rhamnose 3,5-epimerase</fullName>
    </alternativeName>
</protein>
<accession>A0A1G7BMW3</accession>
<proteinExistence type="inferred from homology"/>
<feature type="site" description="Participates in a stacking interaction with the thymidine ring of dTDP-4-oxo-6-deoxyglucose" evidence="6">
    <location>
        <position position="138"/>
    </location>
</feature>
<dbReference type="PANTHER" id="PTHR21047:SF2">
    <property type="entry name" value="THYMIDINE DIPHOSPHO-4-KETO-RHAMNOSE 3,5-EPIMERASE"/>
    <property type="match status" value="1"/>
</dbReference>
<feature type="active site" description="Proton acceptor" evidence="5">
    <location>
        <position position="62"/>
    </location>
</feature>
<dbReference type="EC" id="5.1.3.13" evidence="3 7"/>
<comment type="catalytic activity">
    <reaction evidence="1 7">
        <text>dTDP-4-dehydro-6-deoxy-alpha-D-glucose = dTDP-4-dehydro-beta-L-rhamnose</text>
        <dbReference type="Rhea" id="RHEA:16969"/>
        <dbReference type="ChEBI" id="CHEBI:57649"/>
        <dbReference type="ChEBI" id="CHEBI:62830"/>
        <dbReference type="EC" id="5.1.3.13"/>
    </reaction>
</comment>
<evidence type="ECO:0000256" key="1">
    <source>
        <dbReference type="ARBA" id="ARBA00001298"/>
    </source>
</evidence>
<evidence type="ECO:0000313" key="9">
    <source>
        <dbReference type="Proteomes" id="UP000199412"/>
    </source>
</evidence>
<dbReference type="Gene3D" id="2.60.120.10">
    <property type="entry name" value="Jelly Rolls"/>
    <property type="match status" value="1"/>
</dbReference>
<feature type="active site" description="Proton donor" evidence="5">
    <location>
        <position position="132"/>
    </location>
</feature>
<dbReference type="AlphaFoldDB" id="A0A1G7BMW3"/>
<dbReference type="InterPro" id="IPR011051">
    <property type="entry name" value="RmlC_Cupin_sf"/>
</dbReference>
<dbReference type="Pfam" id="PF00908">
    <property type="entry name" value="dTDP_sugar_isom"/>
    <property type="match status" value="1"/>
</dbReference>
<evidence type="ECO:0000256" key="3">
    <source>
        <dbReference type="ARBA" id="ARBA00012098"/>
    </source>
</evidence>
<evidence type="ECO:0000256" key="2">
    <source>
        <dbReference type="ARBA" id="ARBA00001997"/>
    </source>
</evidence>
<dbReference type="InterPro" id="IPR014710">
    <property type="entry name" value="RmlC-like_jellyroll"/>
</dbReference>
<dbReference type="EMBL" id="FNAP01000005">
    <property type="protein sequence ID" value="SDE28409.1"/>
    <property type="molecule type" value="Genomic_DNA"/>
</dbReference>
<dbReference type="GO" id="GO:0000271">
    <property type="term" value="P:polysaccharide biosynthetic process"/>
    <property type="evidence" value="ECO:0007669"/>
    <property type="project" value="TreeGrafter"/>
</dbReference>
<comment type="similarity">
    <text evidence="7">Belongs to the dTDP-4-dehydrorhamnose 3,5-epimerase family.</text>
</comment>
<keyword evidence="7" id="KW-0413">Isomerase</keyword>
<dbReference type="SUPFAM" id="SSF51182">
    <property type="entry name" value="RmlC-like cupins"/>
    <property type="match status" value="1"/>
</dbReference>
<sequence length="189" mass="20888">MQVEALAIPDVKIIRPKKVADHRGFFSETYSRTALTAAGIHLDFVQDNHSLSTTPGTLRGLHVQIPPMAQDKLVRVVRGAVFDVAVDIRAGSPTFGQWVGAIISAVEWNQILVPAGFAQGFLTLEPDTEVHYKVTNPYAPDCDKGLAWNDPDLDITWPLPPGLDVPVLSERDGRQPRLRDLPAWFTWEG</sequence>
<dbReference type="PANTHER" id="PTHR21047">
    <property type="entry name" value="DTDP-6-DEOXY-D-GLUCOSE-3,5 EPIMERASE"/>
    <property type="match status" value="1"/>
</dbReference>
<dbReference type="InterPro" id="IPR000888">
    <property type="entry name" value="RmlC-like"/>
</dbReference>
<reference evidence="8 9" key="1">
    <citation type="submission" date="2016-10" db="EMBL/GenBank/DDBJ databases">
        <authorList>
            <person name="de Groot N.N."/>
        </authorList>
    </citation>
    <scope>NUCLEOTIDE SEQUENCE [LARGE SCALE GENOMIC DNA]</scope>
    <source>
        <strain evidence="8 9">ATCC 700224</strain>
    </source>
</reference>
<dbReference type="RefSeq" id="WP_092785072.1">
    <property type="nucleotide sequence ID" value="NZ_FNAP01000005.1"/>
</dbReference>
<comment type="subunit">
    <text evidence="7">Homodimer.</text>
</comment>
<dbReference type="Proteomes" id="UP000199412">
    <property type="component" value="Unassembled WGS sequence"/>
</dbReference>
<dbReference type="GO" id="GO:0008830">
    <property type="term" value="F:dTDP-4-dehydrorhamnose 3,5-epimerase activity"/>
    <property type="evidence" value="ECO:0007669"/>
    <property type="project" value="UniProtKB-UniRule"/>
</dbReference>
<name>A0A1G7BMW3_9PROT</name>